<dbReference type="Pfam" id="PF13088">
    <property type="entry name" value="BNR_2"/>
    <property type="match status" value="1"/>
</dbReference>
<evidence type="ECO:0000256" key="3">
    <source>
        <dbReference type="ARBA" id="ARBA00012733"/>
    </source>
</evidence>
<dbReference type="EC" id="3.2.1.18" evidence="3"/>
<protein>
    <recommendedName>
        <fullName evidence="3">exo-alpha-sialidase</fullName>
        <ecNumber evidence="3">3.2.1.18</ecNumber>
    </recommendedName>
</protein>
<evidence type="ECO:0000259" key="4">
    <source>
        <dbReference type="Pfam" id="PF13088"/>
    </source>
</evidence>
<dbReference type="GO" id="GO:0004308">
    <property type="term" value="F:exo-alpha-sialidase activity"/>
    <property type="evidence" value="ECO:0007669"/>
    <property type="project" value="UniProtKB-EC"/>
</dbReference>
<dbReference type="InterPro" id="IPR036278">
    <property type="entry name" value="Sialidase_sf"/>
</dbReference>
<dbReference type="HOGENOM" id="CLU_024620_1_0_0"/>
<evidence type="ECO:0000313" key="6">
    <source>
        <dbReference type="Proteomes" id="UP000001887"/>
    </source>
</evidence>
<keyword evidence="5" id="KW-0326">Glycosidase</keyword>
<dbReference type="Gene3D" id="2.120.10.10">
    <property type="match status" value="1"/>
</dbReference>
<reference evidence="5 6" key="1">
    <citation type="journal article" date="2009" name="Stand. Genomic Sci.">
        <title>Complete genome sequence of Pirellula staleyi type strain (ATCC 27377).</title>
        <authorList>
            <person name="Clum A."/>
            <person name="Tindall B.J."/>
            <person name="Sikorski J."/>
            <person name="Ivanova N."/>
            <person name="Mavrommatis K."/>
            <person name="Lucas S."/>
            <person name="Glavina del Rio T."/>
            <person name="Nolan M."/>
            <person name="Chen F."/>
            <person name="Tice H."/>
            <person name="Pitluck S."/>
            <person name="Cheng J.F."/>
            <person name="Chertkov O."/>
            <person name="Brettin T."/>
            <person name="Han C."/>
            <person name="Detter J.C."/>
            <person name="Kuske C."/>
            <person name="Bruce D."/>
            <person name="Goodwin L."/>
            <person name="Ovchinikova G."/>
            <person name="Pati A."/>
            <person name="Mikhailova N."/>
            <person name="Chen A."/>
            <person name="Palaniappan K."/>
            <person name="Land M."/>
            <person name="Hauser L."/>
            <person name="Chang Y.J."/>
            <person name="Jeffries C.D."/>
            <person name="Chain P."/>
            <person name="Rohde M."/>
            <person name="Goker M."/>
            <person name="Bristow J."/>
            <person name="Eisen J.A."/>
            <person name="Markowitz V."/>
            <person name="Hugenholtz P."/>
            <person name="Kyrpides N.C."/>
            <person name="Klenk H.P."/>
            <person name="Lapidus A."/>
        </authorList>
    </citation>
    <scope>NUCLEOTIDE SEQUENCE [LARGE SCALE GENOMIC DNA]</scope>
    <source>
        <strain evidence="6">ATCC 27377 / DSM 6068 / ICPB 4128</strain>
    </source>
</reference>
<dbReference type="CDD" id="cd15482">
    <property type="entry name" value="Sialidase_non-viral"/>
    <property type="match status" value="1"/>
</dbReference>
<comment type="similarity">
    <text evidence="2">Belongs to the glycosyl hydrolase 33 family.</text>
</comment>
<dbReference type="PANTHER" id="PTHR10628:SF30">
    <property type="entry name" value="EXO-ALPHA-SIALIDASE"/>
    <property type="match status" value="1"/>
</dbReference>
<dbReference type="STRING" id="530564.Psta_4638"/>
<keyword evidence="6" id="KW-1185">Reference proteome</keyword>
<dbReference type="AlphaFoldDB" id="D2R7U9"/>
<sequence precursor="true">MSRHSSLQKLIFNSLCLTILAVTIAPLGATGEEPLTQVDVFEAGVGGYAMYRIPGVVVTPKGTILAYCEARRTGKSDWDEINILMRRSIDGGKTFLEPQHVAHQGDKVPKNPLAIKQKLGLQPEATVNNPVAVVDRKSGRITMLYCVEYSRCFAMHSDDEGATFSKPRDITAALEKLRQEYPWFVVAIGPGHAIQLKNGRLVAAVWLSTGEGGHAHRPSVTTTLVSDDGGETWSAGEIAARPTDTIVNPNETTLAELSDGTVMLNIRSESKPNRRLITLSKNGSTGWSEPKFDEALVEPICMASLLAVPTREQQLLIYAGPDNLTSAKTKEPKPGTGRDRKNLTVQLSRDDGQTWTAKRVLEPGPSAYSDLAVGPDGRVHCFFERCKAEGTGSPYARLSLVSFKPDWITQPATATSK</sequence>
<dbReference type="EMBL" id="CP001848">
    <property type="protein sequence ID" value="ADB19280.1"/>
    <property type="molecule type" value="Genomic_DNA"/>
</dbReference>
<evidence type="ECO:0000256" key="1">
    <source>
        <dbReference type="ARBA" id="ARBA00000427"/>
    </source>
</evidence>
<comment type="catalytic activity">
    <reaction evidence="1">
        <text>Hydrolysis of alpha-(2-&gt;3)-, alpha-(2-&gt;6)-, alpha-(2-&gt;8)- glycosidic linkages of terminal sialic acid residues in oligosaccharides, glycoproteins, glycolipids, colominic acid and synthetic substrates.</text>
        <dbReference type="EC" id="3.2.1.18"/>
    </reaction>
</comment>
<accession>D2R7U9</accession>
<dbReference type="InterPro" id="IPR011040">
    <property type="entry name" value="Sialidase"/>
</dbReference>
<dbReference type="OrthoDB" id="7294637at2"/>
<name>D2R7U9_PIRSD</name>
<dbReference type="InterPro" id="IPR026856">
    <property type="entry name" value="Sialidase_fam"/>
</dbReference>
<dbReference type="Proteomes" id="UP000001887">
    <property type="component" value="Chromosome"/>
</dbReference>
<evidence type="ECO:0000313" key="5">
    <source>
        <dbReference type="EMBL" id="ADB19280.1"/>
    </source>
</evidence>
<proteinExistence type="inferred from homology"/>
<gene>
    <name evidence="5" type="ordered locus">Psta_4638</name>
</gene>
<dbReference type="PANTHER" id="PTHR10628">
    <property type="entry name" value="SIALIDASE"/>
    <property type="match status" value="1"/>
</dbReference>
<dbReference type="GO" id="GO:0006689">
    <property type="term" value="P:ganglioside catabolic process"/>
    <property type="evidence" value="ECO:0007669"/>
    <property type="project" value="TreeGrafter"/>
</dbReference>
<dbReference type="GO" id="GO:0009313">
    <property type="term" value="P:oligosaccharide catabolic process"/>
    <property type="evidence" value="ECO:0007669"/>
    <property type="project" value="TreeGrafter"/>
</dbReference>
<feature type="domain" description="Sialidase" evidence="4">
    <location>
        <begin position="124"/>
        <end position="381"/>
    </location>
</feature>
<organism evidence="5 6">
    <name type="scientific">Pirellula staleyi (strain ATCC 27377 / DSM 6068 / ICPB 4128)</name>
    <name type="common">Pirella staleyi</name>
    <dbReference type="NCBI Taxonomy" id="530564"/>
    <lineage>
        <taxon>Bacteria</taxon>
        <taxon>Pseudomonadati</taxon>
        <taxon>Planctomycetota</taxon>
        <taxon>Planctomycetia</taxon>
        <taxon>Pirellulales</taxon>
        <taxon>Pirellulaceae</taxon>
        <taxon>Pirellula</taxon>
    </lineage>
</organism>
<evidence type="ECO:0000256" key="2">
    <source>
        <dbReference type="ARBA" id="ARBA00009348"/>
    </source>
</evidence>
<keyword evidence="5" id="KW-0378">Hydrolase</keyword>
<dbReference type="GO" id="GO:0005737">
    <property type="term" value="C:cytoplasm"/>
    <property type="evidence" value="ECO:0007669"/>
    <property type="project" value="TreeGrafter"/>
</dbReference>
<dbReference type="KEGG" id="psl:Psta_4638"/>
<dbReference type="eggNOG" id="COG4409">
    <property type="taxonomic scope" value="Bacteria"/>
</dbReference>
<dbReference type="CAZy" id="GH33">
    <property type="family name" value="Glycoside Hydrolase Family 33"/>
</dbReference>
<dbReference type="GO" id="GO:0016020">
    <property type="term" value="C:membrane"/>
    <property type="evidence" value="ECO:0007669"/>
    <property type="project" value="TreeGrafter"/>
</dbReference>
<dbReference type="SUPFAM" id="SSF50939">
    <property type="entry name" value="Sialidases"/>
    <property type="match status" value="1"/>
</dbReference>